<evidence type="ECO:0000256" key="1">
    <source>
        <dbReference type="SAM" id="MobiDB-lite"/>
    </source>
</evidence>
<dbReference type="PANTHER" id="PTHR33327:SF3">
    <property type="entry name" value="RNA-DIRECTED DNA POLYMERASE"/>
    <property type="match status" value="1"/>
</dbReference>
<dbReference type="KEGG" id="pxu:106118112"/>
<dbReference type="Pfam" id="PF23055">
    <property type="entry name" value="DUF7041"/>
    <property type="match status" value="1"/>
</dbReference>
<reference evidence="3" key="1">
    <citation type="submission" date="2025-08" db="UniProtKB">
        <authorList>
            <consortium name="RefSeq"/>
        </authorList>
    </citation>
    <scope>IDENTIFICATION</scope>
</reference>
<feature type="region of interest" description="Disordered" evidence="1">
    <location>
        <begin position="201"/>
        <end position="231"/>
    </location>
</feature>
<organism evidence="3">
    <name type="scientific">Papilio xuthus</name>
    <name type="common">Asian swallowtail butterfly</name>
    <dbReference type="NCBI Taxonomy" id="66420"/>
    <lineage>
        <taxon>Eukaryota</taxon>
        <taxon>Metazoa</taxon>
        <taxon>Ecdysozoa</taxon>
        <taxon>Arthropoda</taxon>
        <taxon>Hexapoda</taxon>
        <taxon>Insecta</taxon>
        <taxon>Pterygota</taxon>
        <taxon>Neoptera</taxon>
        <taxon>Endopterygota</taxon>
        <taxon>Lepidoptera</taxon>
        <taxon>Glossata</taxon>
        <taxon>Ditrysia</taxon>
        <taxon>Papilionoidea</taxon>
        <taxon>Papilionidae</taxon>
        <taxon>Papilioninae</taxon>
        <taxon>Papilio</taxon>
    </lineage>
</organism>
<dbReference type="InterPro" id="IPR055469">
    <property type="entry name" value="DUF7041"/>
</dbReference>
<feature type="domain" description="DUF7041" evidence="2">
    <location>
        <begin position="12"/>
        <end position="94"/>
    </location>
</feature>
<sequence length="265" mass="29628">MALETFRVGVKVPPFYAEKPALWFAQLEGQFQLANITADGTKFFYAIGQLEPQYAAEVEDVITSPPTNNKYDKLKSELIKRLSASREKKLKQLLDHEQIGDRKPSAFLRYLQNLAGPGVPDEFLRTIWTSRLPSGTQTIIASQPRASLDELAELADRVHDVVSPCQQVASTSRAAPSGSRSETVENQIAELTKQVAALTNKITQMSRDGHRRAAGRNRSRSRSRNRSHSNYRKYPNCWYHAKFGGKADRCVKPCDFGSGNSTGNR</sequence>
<dbReference type="Proteomes" id="UP000694872">
    <property type="component" value="Unplaced"/>
</dbReference>
<gene>
    <name evidence="3" type="primary">LOC106118112</name>
</gene>
<dbReference type="AlphaFoldDB" id="A0AAJ6ZA69"/>
<proteinExistence type="predicted"/>
<accession>A0AAJ6ZA69</accession>
<feature type="compositionally biased region" description="Basic residues" evidence="1">
    <location>
        <begin position="209"/>
        <end position="231"/>
    </location>
</feature>
<evidence type="ECO:0000259" key="2">
    <source>
        <dbReference type="Pfam" id="PF23055"/>
    </source>
</evidence>
<dbReference type="RefSeq" id="XP_013168121.1">
    <property type="nucleotide sequence ID" value="XM_013312667.1"/>
</dbReference>
<evidence type="ECO:0000313" key="3">
    <source>
        <dbReference type="RefSeq" id="XP_013168121.1"/>
    </source>
</evidence>
<dbReference type="PANTHER" id="PTHR33327">
    <property type="entry name" value="ENDONUCLEASE"/>
    <property type="match status" value="1"/>
</dbReference>
<name>A0AAJ6ZA69_PAPXU</name>
<dbReference type="GeneID" id="106118112"/>
<protein>
    <submittedName>
        <fullName evidence="3">Uncharacterized protein LOC106118112</fullName>
    </submittedName>
</protein>